<dbReference type="AlphaFoldDB" id="A0AAN9F1I1"/>
<proteinExistence type="predicted"/>
<protein>
    <submittedName>
        <fullName evidence="1">Uncharacterized protein</fullName>
    </submittedName>
</protein>
<dbReference type="Proteomes" id="UP001372338">
    <property type="component" value="Unassembled WGS sequence"/>
</dbReference>
<evidence type="ECO:0000313" key="1">
    <source>
        <dbReference type="EMBL" id="KAK7266521.1"/>
    </source>
</evidence>
<evidence type="ECO:0000313" key="2">
    <source>
        <dbReference type="Proteomes" id="UP001372338"/>
    </source>
</evidence>
<comment type="caution">
    <text evidence="1">The sequence shown here is derived from an EMBL/GenBank/DDBJ whole genome shotgun (WGS) entry which is preliminary data.</text>
</comment>
<gene>
    <name evidence="1" type="ORF">RIF29_19167</name>
</gene>
<keyword evidence="2" id="KW-1185">Reference proteome</keyword>
<name>A0AAN9F1I1_CROPI</name>
<reference evidence="1 2" key="1">
    <citation type="submission" date="2024-01" db="EMBL/GenBank/DDBJ databases">
        <title>The genomes of 5 underutilized Papilionoideae crops provide insights into root nodulation and disease resistanc.</title>
        <authorList>
            <person name="Yuan L."/>
        </authorList>
    </citation>
    <scope>NUCLEOTIDE SEQUENCE [LARGE SCALE GENOMIC DNA]</scope>
    <source>
        <strain evidence="1">ZHUSHIDOU_FW_LH</strain>
        <tissue evidence="1">Leaf</tissue>
    </source>
</reference>
<organism evidence="1 2">
    <name type="scientific">Crotalaria pallida</name>
    <name type="common">Smooth rattlebox</name>
    <name type="synonym">Crotalaria striata</name>
    <dbReference type="NCBI Taxonomy" id="3830"/>
    <lineage>
        <taxon>Eukaryota</taxon>
        <taxon>Viridiplantae</taxon>
        <taxon>Streptophyta</taxon>
        <taxon>Embryophyta</taxon>
        <taxon>Tracheophyta</taxon>
        <taxon>Spermatophyta</taxon>
        <taxon>Magnoliopsida</taxon>
        <taxon>eudicotyledons</taxon>
        <taxon>Gunneridae</taxon>
        <taxon>Pentapetalae</taxon>
        <taxon>rosids</taxon>
        <taxon>fabids</taxon>
        <taxon>Fabales</taxon>
        <taxon>Fabaceae</taxon>
        <taxon>Papilionoideae</taxon>
        <taxon>50 kb inversion clade</taxon>
        <taxon>genistoids sensu lato</taxon>
        <taxon>core genistoids</taxon>
        <taxon>Crotalarieae</taxon>
        <taxon>Crotalaria</taxon>
    </lineage>
</organism>
<sequence>MCVHHPTVINNIANLEFPTLNKLVRAECSYTESCIPLKWICEVKSMSLLEDAIFDDEDPDDEMLQPEIVPECLSSNLKLFSIINYRELGSFAPFLPLPEARGMVFRLLDDTRQLHVNWT</sequence>
<accession>A0AAN9F1I1</accession>
<dbReference type="EMBL" id="JAYWIO010000004">
    <property type="protein sequence ID" value="KAK7266521.1"/>
    <property type="molecule type" value="Genomic_DNA"/>
</dbReference>